<sequence>MNGGGADLEAARGLVREAIEAYRDDPAVQQVLQAYARRLDEPLRVAIAGMVKAGKSTLLNAIIGEEIAPTDTGECTRVVTWYRYSDTPRITLYPRVGPPRNVPIRRTGGRLVFELGGMEAADVARLVVDWPSKTLRDITLIDTPGIASLSRDVSARSTEFLAPTDAPSEADAIIYLLRHLHASDLGFLESFRDTAAGQSGTVNALAVLSRADEVGAGRIDALLSAQEIAARYRRDGALRSLALGVVPIAGLLAQTARSLRQAEFSILTELASLDRRERERLLLSADRFVRPGGPLTARPEARADLLDRFGVFGLRLAAALLRGGISDPTVLAHELARRSGLDELLAVMAGQFRARAGQLKARTALVGIEKLLKDHPRSGTDAVAATLERLLAGAHGFRELRLLAVARTTGLPLEPQLAAEAERMIGGDGVAAHERLGLPRDTPDDELQEHALARLRRWHAVAADPLRGRAVAETCQTVVRSCEELLAGMQAASGGRVAARLVLGSEPLAGPVQDAGDYRRAG</sequence>
<dbReference type="Pfam" id="PF01926">
    <property type="entry name" value="MMR_HSR1"/>
    <property type="match status" value="1"/>
</dbReference>
<evidence type="ECO:0000313" key="2">
    <source>
        <dbReference type="EMBL" id="UNK46312.1"/>
    </source>
</evidence>
<keyword evidence="3" id="KW-1185">Reference proteome</keyword>
<dbReference type="SUPFAM" id="SSF52540">
    <property type="entry name" value="P-loop containing nucleoside triphosphate hydrolases"/>
    <property type="match status" value="1"/>
</dbReference>
<reference evidence="2 3" key="1">
    <citation type="submission" date="2022-03" db="EMBL/GenBank/DDBJ databases">
        <title>Isotopic signatures of nitrous oxide derived from detoxification processes.</title>
        <authorList>
            <person name="Behrendt U."/>
            <person name="Buchen C."/>
            <person name="Well R."/>
            <person name="Ulrich A."/>
            <person name="Rohe L."/>
            <person name="Kolb S."/>
            <person name="Schloter M."/>
            <person name="Horn M.A."/>
            <person name="Augustin J."/>
        </authorList>
    </citation>
    <scope>NUCLEOTIDE SEQUENCE [LARGE SCALE GENOMIC DNA]</scope>
    <source>
        <strain evidence="2 3">S4-C24</strain>
    </source>
</reference>
<dbReference type="Proteomes" id="UP000829069">
    <property type="component" value="Chromosome"/>
</dbReference>
<dbReference type="Gene3D" id="3.40.50.300">
    <property type="entry name" value="P-loop containing nucleotide triphosphate hydrolases"/>
    <property type="match status" value="1"/>
</dbReference>
<dbReference type="EMBL" id="CP093326">
    <property type="protein sequence ID" value="UNK46312.1"/>
    <property type="molecule type" value="Genomic_DNA"/>
</dbReference>
<evidence type="ECO:0000313" key="3">
    <source>
        <dbReference type="Proteomes" id="UP000829069"/>
    </source>
</evidence>
<organism evidence="2 3">
    <name type="scientific">Arthrobacter sulfonylureivorans</name>
    <dbReference type="NCBI Taxonomy" id="2486855"/>
    <lineage>
        <taxon>Bacteria</taxon>
        <taxon>Bacillati</taxon>
        <taxon>Actinomycetota</taxon>
        <taxon>Actinomycetes</taxon>
        <taxon>Micrococcales</taxon>
        <taxon>Micrococcaceae</taxon>
        <taxon>Arthrobacter</taxon>
    </lineage>
</organism>
<name>A0ABY3WA21_9MICC</name>
<feature type="domain" description="G" evidence="1">
    <location>
        <begin position="44"/>
        <end position="179"/>
    </location>
</feature>
<evidence type="ECO:0000259" key="1">
    <source>
        <dbReference type="Pfam" id="PF01926"/>
    </source>
</evidence>
<dbReference type="InterPro" id="IPR027417">
    <property type="entry name" value="P-loop_NTPase"/>
</dbReference>
<accession>A0ABY3WA21</accession>
<proteinExistence type="predicted"/>
<gene>
    <name evidence="2" type="ORF">MNQ99_02790</name>
</gene>
<dbReference type="InterPro" id="IPR006073">
    <property type="entry name" value="GTP-bd"/>
</dbReference>
<dbReference type="RefSeq" id="WP_241914360.1">
    <property type="nucleotide sequence ID" value="NZ_CP093326.1"/>
</dbReference>
<protein>
    <submittedName>
        <fullName evidence="2">Dynamin family protein</fullName>
    </submittedName>
</protein>